<dbReference type="KEGG" id="vta:A0324"/>
<keyword evidence="2" id="KW-1185">Reference proteome</keyword>
<name>A0A2N8Z8W9_9VIBR</name>
<sequence>MFRVELWFTLNTMNSLLFSELNTKEFFDEEITNTRQYNQKSDRAKYLVKW</sequence>
<proteinExistence type="predicted"/>
<organism evidence="1 2">
    <name type="scientific">Vibrio tapetis subsp. tapetis</name>
    <dbReference type="NCBI Taxonomy" id="1671868"/>
    <lineage>
        <taxon>Bacteria</taxon>
        <taxon>Pseudomonadati</taxon>
        <taxon>Pseudomonadota</taxon>
        <taxon>Gammaproteobacteria</taxon>
        <taxon>Vibrionales</taxon>
        <taxon>Vibrionaceae</taxon>
        <taxon>Vibrio</taxon>
    </lineage>
</organism>
<dbReference type="EMBL" id="LT960611">
    <property type="protein sequence ID" value="SON48303.1"/>
    <property type="molecule type" value="Genomic_DNA"/>
</dbReference>
<dbReference type="Proteomes" id="UP000235828">
    <property type="component" value="Chromosome A"/>
</dbReference>
<evidence type="ECO:0000313" key="1">
    <source>
        <dbReference type="EMBL" id="SON48303.1"/>
    </source>
</evidence>
<gene>
    <name evidence="1" type="ORF">VTAP4600_A0324</name>
</gene>
<accession>A0A2N8Z8W9</accession>
<dbReference type="AlphaFoldDB" id="A0A2N8Z8W9"/>
<protein>
    <submittedName>
        <fullName evidence="1">Uncharacterized protein</fullName>
    </submittedName>
</protein>
<reference evidence="1 2" key="1">
    <citation type="submission" date="2017-10" db="EMBL/GenBank/DDBJ databases">
        <authorList>
            <person name="Banno H."/>
            <person name="Chua N.-H."/>
        </authorList>
    </citation>
    <scope>NUCLEOTIDE SEQUENCE [LARGE SCALE GENOMIC DNA]</scope>
    <source>
        <strain evidence="1">Vibrio tapetis CECT4600</strain>
    </source>
</reference>
<evidence type="ECO:0000313" key="2">
    <source>
        <dbReference type="Proteomes" id="UP000235828"/>
    </source>
</evidence>